<dbReference type="InterPro" id="IPR036873">
    <property type="entry name" value="Rhodanese-like_dom_sf"/>
</dbReference>
<dbReference type="Pfam" id="PF00581">
    <property type="entry name" value="Rhodanese"/>
    <property type="match status" value="1"/>
</dbReference>
<dbReference type="GO" id="GO:0005737">
    <property type="term" value="C:cytoplasm"/>
    <property type="evidence" value="ECO:0007669"/>
    <property type="project" value="TreeGrafter"/>
</dbReference>
<dbReference type="PANTHER" id="PTHR10953:SF102">
    <property type="entry name" value="ADENYLYLTRANSFERASE AND SULFURTRANSFERASE MOCS3"/>
    <property type="match status" value="1"/>
</dbReference>
<dbReference type="SUPFAM" id="SSF52821">
    <property type="entry name" value="Rhodanese/Cell cycle control phosphatase"/>
    <property type="match status" value="1"/>
</dbReference>
<feature type="chain" id="PRO_5040971293" description="Rhodanese domain-containing protein" evidence="1">
    <location>
        <begin position="21"/>
        <end position="439"/>
    </location>
</feature>
<evidence type="ECO:0000313" key="4">
    <source>
        <dbReference type="Proteomes" id="UP001165085"/>
    </source>
</evidence>
<dbReference type="CDD" id="cd00757">
    <property type="entry name" value="ThiF_MoeB_HesA_family"/>
    <property type="match status" value="1"/>
</dbReference>
<gene>
    <name evidence="3" type="ORF">TrST_g8151</name>
</gene>
<name>A0A9W7B2N0_9STRA</name>
<dbReference type="InterPro" id="IPR035985">
    <property type="entry name" value="Ubiquitin-activating_enz"/>
</dbReference>
<dbReference type="InterPro" id="IPR000594">
    <property type="entry name" value="ThiF_NAD_FAD-bd"/>
</dbReference>
<dbReference type="SUPFAM" id="SSF69572">
    <property type="entry name" value="Activating enzymes of the ubiquitin-like proteins"/>
    <property type="match status" value="1"/>
</dbReference>
<dbReference type="Gene3D" id="3.40.50.720">
    <property type="entry name" value="NAD(P)-binding Rossmann-like Domain"/>
    <property type="match status" value="1"/>
</dbReference>
<dbReference type="GO" id="GO:0042292">
    <property type="term" value="F:URM1 activating enzyme activity"/>
    <property type="evidence" value="ECO:0007669"/>
    <property type="project" value="TreeGrafter"/>
</dbReference>
<feature type="signal peptide" evidence="1">
    <location>
        <begin position="1"/>
        <end position="20"/>
    </location>
</feature>
<keyword evidence="4" id="KW-1185">Reference proteome</keyword>
<dbReference type="PROSITE" id="PS50206">
    <property type="entry name" value="RHODANESE_3"/>
    <property type="match status" value="1"/>
</dbReference>
<dbReference type="Proteomes" id="UP001165085">
    <property type="component" value="Unassembled WGS sequence"/>
</dbReference>
<dbReference type="Gene3D" id="3.40.250.10">
    <property type="entry name" value="Rhodanese-like domain"/>
    <property type="match status" value="1"/>
</dbReference>
<evidence type="ECO:0000313" key="3">
    <source>
        <dbReference type="EMBL" id="GMH78819.1"/>
    </source>
</evidence>
<dbReference type="GO" id="GO:0004792">
    <property type="term" value="F:thiosulfate-cyanide sulfurtransferase activity"/>
    <property type="evidence" value="ECO:0007669"/>
    <property type="project" value="TreeGrafter"/>
</dbReference>
<reference evidence="4" key="1">
    <citation type="journal article" date="2023" name="Commun. Biol.">
        <title>Genome analysis of Parmales, the sister group of diatoms, reveals the evolutionary specialization of diatoms from phago-mixotrophs to photoautotrophs.</title>
        <authorList>
            <person name="Ban H."/>
            <person name="Sato S."/>
            <person name="Yoshikawa S."/>
            <person name="Yamada K."/>
            <person name="Nakamura Y."/>
            <person name="Ichinomiya M."/>
            <person name="Sato N."/>
            <person name="Blanc-Mathieu R."/>
            <person name="Endo H."/>
            <person name="Kuwata A."/>
            <person name="Ogata H."/>
        </authorList>
    </citation>
    <scope>NUCLEOTIDE SEQUENCE [LARGE SCALE GENOMIC DNA]</scope>
    <source>
        <strain evidence="4">NIES 3701</strain>
    </source>
</reference>
<organism evidence="3 4">
    <name type="scientific">Triparma strigata</name>
    <dbReference type="NCBI Taxonomy" id="1606541"/>
    <lineage>
        <taxon>Eukaryota</taxon>
        <taxon>Sar</taxon>
        <taxon>Stramenopiles</taxon>
        <taxon>Ochrophyta</taxon>
        <taxon>Bolidophyceae</taxon>
        <taxon>Parmales</taxon>
        <taxon>Triparmaceae</taxon>
        <taxon>Triparma</taxon>
    </lineage>
</organism>
<feature type="domain" description="Rhodanese" evidence="2">
    <location>
        <begin position="385"/>
        <end position="437"/>
    </location>
</feature>
<evidence type="ECO:0000256" key="1">
    <source>
        <dbReference type="SAM" id="SignalP"/>
    </source>
</evidence>
<sequence>MLRSALFIGVVTLLLPTTHTLMTPPLPQLPESALSRYSRHLLLPTFGIDNQKVLSKSRVLVVGAGGLGSPLLQYLAAMGVGVLGVVDGDTVDVSNLQRQIIHSEGTVGVNKAVSAMKRITEINSETIVKTYESEMTSSNAEEIMAAGWDVIVDGSDNFPTKYLLSDLSEMYSVPFVYGGVLGFDGQVSVFNYPPSVGPSYRDYLPEPPNPENIPSCAEGGVLGAVPGVIGMMQCVELVKVLVNTHVDAGGEGVRMGKVREDLSKCDVKVYEALEGTWKSVIVERIVGREPPTQLVDYVGFCRGADAPPAPKAPEGARTMDEAAYETVDTSSGDFSTISPKQVMQKMLDGWNPYVIDVRIKPEEKIARLPFTDALIPHRDVMPEDLPLNRDILFFCKGGVRSNKVCKRAAKEFGLPNAIYEIEGGIMGWKREIDASIPKY</sequence>
<comment type="caution">
    <text evidence="3">The sequence shown here is derived from an EMBL/GenBank/DDBJ whole genome shotgun (WGS) entry which is preliminary data.</text>
</comment>
<evidence type="ECO:0000259" key="2">
    <source>
        <dbReference type="PROSITE" id="PS50206"/>
    </source>
</evidence>
<protein>
    <recommendedName>
        <fullName evidence="2">Rhodanese domain-containing protein</fullName>
    </recommendedName>
</protein>
<dbReference type="AlphaFoldDB" id="A0A9W7B2N0"/>
<dbReference type="Pfam" id="PF00899">
    <property type="entry name" value="ThiF"/>
    <property type="match status" value="1"/>
</dbReference>
<keyword evidence="1" id="KW-0732">Signal</keyword>
<dbReference type="OrthoDB" id="10261062at2759"/>
<dbReference type="InterPro" id="IPR045886">
    <property type="entry name" value="ThiF/MoeB/HesA"/>
</dbReference>
<dbReference type="InterPro" id="IPR001763">
    <property type="entry name" value="Rhodanese-like_dom"/>
</dbReference>
<dbReference type="EMBL" id="BRXY01000227">
    <property type="protein sequence ID" value="GMH78819.1"/>
    <property type="molecule type" value="Genomic_DNA"/>
</dbReference>
<dbReference type="PANTHER" id="PTHR10953">
    <property type="entry name" value="UBIQUITIN-ACTIVATING ENZYME E1"/>
    <property type="match status" value="1"/>
</dbReference>
<accession>A0A9W7B2N0</accession>
<dbReference type="GO" id="GO:0016779">
    <property type="term" value="F:nucleotidyltransferase activity"/>
    <property type="evidence" value="ECO:0007669"/>
    <property type="project" value="TreeGrafter"/>
</dbReference>
<proteinExistence type="predicted"/>